<feature type="transmembrane region" description="Helical" evidence="1">
    <location>
        <begin position="85"/>
        <end position="109"/>
    </location>
</feature>
<evidence type="ECO:0000256" key="1">
    <source>
        <dbReference type="SAM" id="Phobius"/>
    </source>
</evidence>
<keyword evidence="1" id="KW-1133">Transmembrane helix</keyword>
<gene>
    <name evidence="2" type="ORF">B0I03_10914</name>
</gene>
<name>A0A327YFV5_9FLAO</name>
<organism evidence="2 3">
    <name type="scientific">Flavobacterium aquaticum</name>
    <dbReference type="NCBI Taxonomy" id="1236486"/>
    <lineage>
        <taxon>Bacteria</taxon>
        <taxon>Pseudomonadati</taxon>
        <taxon>Bacteroidota</taxon>
        <taxon>Flavobacteriia</taxon>
        <taxon>Flavobacteriales</taxon>
        <taxon>Flavobacteriaceae</taxon>
        <taxon>Flavobacterium</taxon>
    </lineage>
</organism>
<sequence>MQHFYELFQFVILSYFFSLLLKTRAQLLTVYILLIVLPVFLLSRYLIDPNLFFEYNHLEPYLTTMPLIVYSSMHLYNNLGEKSDFYYGNIGLLFYLFTSTFIFLIYRLYVVLDIDDKIGDVMTIINITLQYIKFGFFFYQWKLIYFNKNELN</sequence>
<keyword evidence="1" id="KW-0812">Transmembrane</keyword>
<comment type="caution">
    <text evidence="2">The sequence shown here is derived from an EMBL/GenBank/DDBJ whole genome shotgun (WGS) entry which is preliminary data.</text>
</comment>
<accession>A0A327YFV5</accession>
<keyword evidence="3" id="KW-1185">Reference proteome</keyword>
<dbReference type="Proteomes" id="UP000249620">
    <property type="component" value="Unassembled WGS sequence"/>
</dbReference>
<feature type="transmembrane region" description="Helical" evidence="1">
    <location>
        <begin position="28"/>
        <end position="47"/>
    </location>
</feature>
<dbReference type="AlphaFoldDB" id="A0A327YFV5"/>
<feature type="transmembrane region" description="Helical" evidence="1">
    <location>
        <begin position="6"/>
        <end position="21"/>
    </location>
</feature>
<reference evidence="2 3" key="1">
    <citation type="submission" date="2018-06" db="EMBL/GenBank/DDBJ databases">
        <title>Genomic Encyclopedia of Type Strains, Phase III (KMG-III): the genomes of soil and plant-associated and newly described type strains.</title>
        <authorList>
            <person name="Whitman W."/>
        </authorList>
    </citation>
    <scope>NUCLEOTIDE SEQUENCE [LARGE SCALE GENOMIC DNA]</scope>
    <source>
        <strain evidence="2 3">CGMCC 1.12398</strain>
    </source>
</reference>
<protein>
    <submittedName>
        <fullName evidence="2">Uncharacterized protein</fullName>
    </submittedName>
</protein>
<keyword evidence="1" id="KW-0472">Membrane</keyword>
<evidence type="ECO:0000313" key="3">
    <source>
        <dbReference type="Proteomes" id="UP000249620"/>
    </source>
</evidence>
<proteinExistence type="predicted"/>
<evidence type="ECO:0000313" key="2">
    <source>
        <dbReference type="EMBL" id="RAK19754.1"/>
    </source>
</evidence>
<feature type="transmembrane region" description="Helical" evidence="1">
    <location>
        <begin position="121"/>
        <end position="141"/>
    </location>
</feature>
<dbReference type="EMBL" id="QLMI01000009">
    <property type="protein sequence ID" value="RAK19754.1"/>
    <property type="molecule type" value="Genomic_DNA"/>
</dbReference>